<feature type="transmembrane region" description="Helical" evidence="1">
    <location>
        <begin position="237"/>
        <end position="268"/>
    </location>
</feature>
<dbReference type="EMBL" id="MEZY01000028">
    <property type="protein sequence ID" value="OGD63956.1"/>
    <property type="molecule type" value="Genomic_DNA"/>
</dbReference>
<gene>
    <name evidence="2" type="ORF">A2215_01285</name>
</gene>
<sequence length="320" mass="35273">MDYIQILKKSWELIKKNKFLWFLGFLSAGASSAGSGNYYSYGDSDYQDKFKEIQNGDNIALLKDILGTVKAQVSPASKVLGESIGPGAFDNFWLWLALAIGVLILIIALIYVAITEKSAIIWAVSELGQNKVATLGASWKAGHRYFWRRLSLAVVVFFILFLPLMVLSIPVTLLAIFNQVILAVIVGIVFGLAYIVYAIYINLFIPYSERYLVLGNVSATKALSESKKLFGLKWGEIVLVYLIIFGIRTVFTLAMFLALFSAMLTLILPSYLLILLNSILGGAYIAIFVIAILVSLVVLSSALNAYASSCVTLAYERIKD</sequence>
<evidence type="ECO:0000256" key="1">
    <source>
        <dbReference type="SAM" id="Phobius"/>
    </source>
</evidence>
<organism evidence="2 3">
    <name type="scientific">Candidatus Berkelbacteria bacterium RIFOXYA2_FULL_43_10</name>
    <dbReference type="NCBI Taxonomy" id="1797472"/>
    <lineage>
        <taxon>Bacteria</taxon>
        <taxon>Candidatus Berkelbacteria</taxon>
    </lineage>
</organism>
<keyword evidence="1" id="KW-0472">Membrane</keyword>
<dbReference type="Proteomes" id="UP000178583">
    <property type="component" value="Unassembled WGS sequence"/>
</dbReference>
<evidence type="ECO:0000313" key="2">
    <source>
        <dbReference type="EMBL" id="OGD63956.1"/>
    </source>
</evidence>
<accession>A0A1F5E9K4</accession>
<feature type="transmembrane region" description="Helical" evidence="1">
    <location>
        <begin position="274"/>
        <end position="299"/>
    </location>
</feature>
<reference evidence="2 3" key="1">
    <citation type="journal article" date="2016" name="Nat. Commun.">
        <title>Thousands of microbial genomes shed light on interconnected biogeochemical processes in an aquifer system.</title>
        <authorList>
            <person name="Anantharaman K."/>
            <person name="Brown C.T."/>
            <person name="Hug L.A."/>
            <person name="Sharon I."/>
            <person name="Castelle C.J."/>
            <person name="Probst A.J."/>
            <person name="Thomas B.C."/>
            <person name="Singh A."/>
            <person name="Wilkins M.J."/>
            <person name="Karaoz U."/>
            <person name="Brodie E.L."/>
            <person name="Williams K.H."/>
            <person name="Hubbard S.S."/>
            <person name="Banfield J.F."/>
        </authorList>
    </citation>
    <scope>NUCLEOTIDE SEQUENCE [LARGE SCALE GENOMIC DNA]</scope>
</reference>
<feature type="transmembrane region" description="Helical" evidence="1">
    <location>
        <begin position="92"/>
        <end position="114"/>
    </location>
</feature>
<proteinExistence type="predicted"/>
<comment type="caution">
    <text evidence="2">The sequence shown here is derived from an EMBL/GenBank/DDBJ whole genome shotgun (WGS) entry which is preliminary data.</text>
</comment>
<dbReference type="AlphaFoldDB" id="A0A1F5E9K4"/>
<protein>
    <recommendedName>
        <fullName evidence="4">Glycerophosphoryl diester phosphodiesterase membrane domain-containing protein</fullName>
    </recommendedName>
</protein>
<evidence type="ECO:0008006" key="4">
    <source>
        <dbReference type="Google" id="ProtNLM"/>
    </source>
</evidence>
<dbReference type="STRING" id="1797472.A2215_01285"/>
<feature type="transmembrane region" description="Helical" evidence="1">
    <location>
        <begin position="180"/>
        <end position="205"/>
    </location>
</feature>
<name>A0A1F5E9K4_9BACT</name>
<keyword evidence="1" id="KW-1133">Transmembrane helix</keyword>
<keyword evidence="1" id="KW-0812">Transmembrane</keyword>
<evidence type="ECO:0000313" key="3">
    <source>
        <dbReference type="Proteomes" id="UP000178583"/>
    </source>
</evidence>
<feature type="transmembrane region" description="Helical" evidence="1">
    <location>
        <begin position="150"/>
        <end position="174"/>
    </location>
</feature>